<dbReference type="EMBL" id="LJGZ01000103">
    <property type="protein sequence ID" value="OEV16311.1"/>
    <property type="molecule type" value="Genomic_DNA"/>
</dbReference>
<gene>
    <name evidence="1" type="ORF">AN221_32380</name>
</gene>
<name>A0A1E7LJM8_9ACTN</name>
<sequence>MQFRLTITGTAELLMHNARLANPLDPAAKAMKAISSKRKKTDDDFEELARLEHLGGLYLDPDVGPFIPGQNVERCLVDAAKVTRSGVKVTRGVFVSTNINPLAYQGPRDANGLWEDENFRHMASVKVQQNRIMRCRPMFRQWTTAAEGTLDTTVLAFDELADIANTAGAMIGLGDYRPRYGRFTATLEKL</sequence>
<evidence type="ECO:0000313" key="2">
    <source>
        <dbReference type="Proteomes" id="UP000175971"/>
    </source>
</evidence>
<dbReference type="AlphaFoldDB" id="A0A1E7LJM8"/>
<dbReference type="Proteomes" id="UP000175971">
    <property type="component" value="Unassembled WGS sequence"/>
</dbReference>
<comment type="caution">
    <text evidence="1">The sequence shown here is derived from an EMBL/GenBank/DDBJ whole genome shotgun (WGS) entry which is preliminary data.</text>
</comment>
<proteinExistence type="predicted"/>
<dbReference type="OrthoDB" id="2373648at2"/>
<dbReference type="RefSeq" id="WP_070203854.1">
    <property type="nucleotide sequence ID" value="NZ_LJGZ01000103.1"/>
</dbReference>
<evidence type="ECO:0000313" key="1">
    <source>
        <dbReference type="EMBL" id="OEV16311.1"/>
    </source>
</evidence>
<keyword evidence="2" id="KW-1185">Reference proteome</keyword>
<reference evidence="1 2" key="1">
    <citation type="journal article" date="2016" name="Front. Microbiol.">
        <title>Comparative Genomics Analysis of Streptomyces Species Reveals Their Adaptation to the Marine Environment and Their Diversity at the Genomic Level.</title>
        <authorList>
            <person name="Tian X."/>
            <person name="Zhang Z."/>
            <person name="Yang T."/>
            <person name="Chen M."/>
            <person name="Li J."/>
            <person name="Chen F."/>
            <person name="Yang J."/>
            <person name="Li W."/>
            <person name="Zhang B."/>
            <person name="Zhang Z."/>
            <person name="Wu J."/>
            <person name="Zhang C."/>
            <person name="Long L."/>
            <person name="Xiao J."/>
        </authorList>
    </citation>
    <scope>NUCLEOTIDE SEQUENCE [LARGE SCALE GENOMIC DNA]</scope>
    <source>
        <strain evidence="1 2">SCSIO M10372</strain>
    </source>
</reference>
<accession>A0A1E7LJM8</accession>
<protein>
    <submittedName>
        <fullName evidence="1">Uncharacterized protein</fullName>
    </submittedName>
</protein>
<organism evidence="1 2">
    <name type="scientific">Streptomyces nanshensis</name>
    <dbReference type="NCBI Taxonomy" id="518642"/>
    <lineage>
        <taxon>Bacteria</taxon>
        <taxon>Bacillati</taxon>
        <taxon>Actinomycetota</taxon>
        <taxon>Actinomycetes</taxon>
        <taxon>Kitasatosporales</taxon>
        <taxon>Streptomycetaceae</taxon>
        <taxon>Streptomyces</taxon>
    </lineage>
</organism>